<reference evidence="2 3" key="1">
    <citation type="journal article" date="2015" name="Genome Announc.">
        <title>Expanding the biotechnology potential of lactobacilli through comparative genomics of 213 strains and associated genera.</title>
        <authorList>
            <person name="Sun Z."/>
            <person name="Harris H.M."/>
            <person name="McCann A."/>
            <person name="Guo C."/>
            <person name="Argimon S."/>
            <person name="Zhang W."/>
            <person name="Yang X."/>
            <person name="Jeffery I.B."/>
            <person name="Cooney J.C."/>
            <person name="Kagawa T.F."/>
            <person name="Liu W."/>
            <person name="Song Y."/>
            <person name="Salvetti E."/>
            <person name="Wrobel A."/>
            <person name="Rasinkangas P."/>
            <person name="Parkhill J."/>
            <person name="Rea M.C."/>
            <person name="O'Sullivan O."/>
            <person name="Ritari J."/>
            <person name="Douillard F.P."/>
            <person name="Paul Ross R."/>
            <person name="Yang R."/>
            <person name="Briner A.E."/>
            <person name="Felis G.E."/>
            <person name="de Vos W.M."/>
            <person name="Barrangou R."/>
            <person name="Klaenhammer T.R."/>
            <person name="Caufield P.W."/>
            <person name="Cui Y."/>
            <person name="Zhang H."/>
            <person name="O'Toole P.W."/>
        </authorList>
    </citation>
    <scope>NUCLEOTIDE SEQUENCE [LARGE SCALE GENOMIC DNA]</scope>
    <source>
        <strain evidence="2 3">DSM 22467</strain>
    </source>
</reference>
<dbReference type="STRING" id="616990.IV54_GL000756"/>
<dbReference type="EMBL" id="JQCA01000022">
    <property type="protein sequence ID" value="KRO04867.1"/>
    <property type="molecule type" value="Genomic_DNA"/>
</dbReference>
<dbReference type="OrthoDB" id="9796381at2"/>
<keyword evidence="3" id="KW-1185">Reference proteome</keyword>
<dbReference type="Gene3D" id="3.40.630.30">
    <property type="match status" value="1"/>
</dbReference>
<dbReference type="RefSeq" id="WP_057877612.1">
    <property type="nucleotide sequence ID" value="NZ_JQCA01000022.1"/>
</dbReference>
<dbReference type="Pfam" id="PF00583">
    <property type="entry name" value="Acetyltransf_1"/>
    <property type="match status" value="1"/>
</dbReference>
<accession>A0A0R2M282</accession>
<evidence type="ECO:0000259" key="1">
    <source>
        <dbReference type="PROSITE" id="PS51186"/>
    </source>
</evidence>
<dbReference type="InterPro" id="IPR000182">
    <property type="entry name" value="GNAT_dom"/>
</dbReference>
<evidence type="ECO:0000313" key="2">
    <source>
        <dbReference type="EMBL" id="KRO04867.1"/>
    </source>
</evidence>
<dbReference type="SUPFAM" id="SSF55729">
    <property type="entry name" value="Acyl-CoA N-acyltransferases (Nat)"/>
    <property type="match status" value="1"/>
</dbReference>
<feature type="domain" description="N-acetyltransferase" evidence="1">
    <location>
        <begin position="5"/>
        <end position="157"/>
    </location>
</feature>
<dbReference type="PATRIC" id="fig|616990.3.peg.818"/>
<evidence type="ECO:0000313" key="3">
    <source>
        <dbReference type="Proteomes" id="UP000051906"/>
    </source>
</evidence>
<protein>
    <recommendedName>
        <fullName evidence="1">N-acetyltransferase domain-containing protein</fullName>
    </recommendedName>
</protein>
<name>A0A0R2M282_9LACO</name>
<dbReference type="CDD" id="cd04301">
    <property type="entry name" value="NAT_SF"/>
    <property type="match status" value="1"/>
</dbReference>
<proteinExistence type="predicted"/>
<dbReference type="Proteomes" id="UP000051906">
    <property type="component" value="Unassembled WGS sequence"/>
</dbReference>
<dbReference type="InterPro" id="IPR016181">
    <property type="entry name" value="Acyl_CoA_acyltransferase"/>
</dbReference>
<sequence length="157" mass="17909">MIATLNKRLAQTSDLPGLTELLADAQRQMQQAGITQWNPRYPNPDTLRADIDQQLLWLYGRDQRAAITLTLADNTLQLHRLMVHSECRGHGLATQILQDLIAVAASRDLSGLQITTNHTNRPMMHLLEKADFQLTREFLMPDRTAYGAFYEYNYALN</sequence>
<gene>
    <name evidence="2" type="ORF">IV54_GL000756</name>
</gene>
<dbReference type="PROSITE" id="PS51186">
    <property type="entry name" value="GNAT"/>
    <property type="match status" value="1"/>
</dbReference>
<dbReference type="AlphaFoldDB" id="A0A0R2M282"/>
<comment type="caution">
    <text evidence="2">The sequence shown here is derived from an EMBL/GenBank/DDBJ whole genome shotgun (WGS) entry which is preliminary data.</text>
</comment>
<organism evidence="2 3">
    <name type="scientific">Levilactobacillus paucivorans</name>
    <dbReference type="NCBI Taxonomy" id="616990"/>
    <lineage>
        <taxon>Bacteria</taxon>
        <taxon>Bacillati</taxon>
        <taxon>Bacillota</taxon>
        <taxon>Bacilli</taxon>
        <taxon>Lactobacillales</taxon>
        <taxon>Lactobacillaceae</taxon>
        <taxon>Levilactobacillus</taxon>
    </lineage>
</organism>
<dbReference type="GO" id="GO:0016747">
    <property type="term" value="F:acyltransferase activity, transferring groups other than amino-acyl groups"/>
    <property type="evidence" value="ECO:0007669"/>
    <property type="project" value="InterPro"/>
</dbReference>